<evidence type="ECO:0000256" key="1">
    <source>
        <dbReference type="SAM" id="SignalP"/>
    </source>
</evidence>
<name>A0A6B3SWR5_9BURK</name>
<proteinExistence type="predicted"/>
<sequence length="241" mass="26162">MATACLLVAASLATTARAADADDLPAGKRVLFIGNSYTYYHAMPRLVSELAELNGAPHPVVKTVTVGGARLGDHWLNGDAQQAIDSAKWDVVVLQEASQQPFIDDRSTRRYVASFADRIRRAGAQPAIYLTWARAYAPERQLSLNSFYRALGLANNAMVVPVGPAWQIAMRMQAGLRLHDPDDSHPSLAGSCIAAYAFHAAIWQRPAETPHPACAEWHAIAVAAVAEAIDQERLQAQALRR</sequence>
<keyword evidence="2" id="KW-0378">Hydrolase</keyword>
<comment type="caution">
    <text evidence="2">The sequence shown here is derived from an EMBL/GenBank/DDBJ whole genome shotgun (WGS) entry which is preliminary data.</text>
</comment>
<gene>
    <name evidence="2" type="ORF">G3574_22775</name>
</gene>
<feature type="signal peptide" evidence="1">
    <location>
        <begin position="1"/>
        <end position="21"/>
    </location>
</feature>
<dbReference type="Proteomes" id="UP000482155">
    <property type="component" value="Unassembled WGS sequence"/>
</dbReference>
<dbReference type="Gene3D" id="3.40.50.1110">
    <property type="entry name" value="SGNH hydrolase"/>
    <property type="match status" value="1"/>
</dbReference>
<dbReference type="SUPFAM" id="SSF52266">
    <property type="entry name" value="SGNH hydrolase"/>
    <property type="match status" value="1"/>
</dbReference>
<protein>
    <submittedName>
        <fullName evidence="2">SGNH/GDSL hydrolase family protein</fullName>
    </submittedName>
</protein>
<keyword evidence="3" id="KW-1185">Reference proteome</keyword>
<dbReference type="GO" id="GO:0016788">
    <property type="term" value="F:hydrolase activity, acting on ester bonds"/>
    <property type="evidence" value="ECO:0007669"/>
    <property type="project" value="UniProtKB-ARBA"/>
</dbReference>
<dbReference type="InterPro" id="IPR036514">
    <property type="entry name" value="SGNH_hydro_sf"/>
</dbReference>
<evidence type="ECO:0000313" key="2">
    <source>
        <dbReference type="EMBL" id="NEX63915.1"/>
    </source>
</evidence>
<keyword evidence="1" id="KW-0732">Signal</keyword>
<feature type="chain" id="PRO_5025508802" evidence="1">
    <location>
        <begin position="22"/>
        <end position="241"/>
    </location>
</feature>
<evidence type="ECO:0000313" key="3">
    <source>
        <dbReference type="Proteomes" id="UP000482155"/>
    </source>
</evidence>
<dbReference type="AlphaFoldDB" id="A0A6B3SWR5"/>
<reference evidence="2 3" key="1">
    <citation type="submission" date="2020-02" db="EMBL/GenBank/DDBJ databases">
        <authorList>
            <person name="Kim M.K."/>
        </authorList>
    </citation>
    <scope>NUCLEOTIDE SEQUENCE [LARGE SCALE GENOMIC DNA]</scope>
    <source>
        <strain evidence="2 3">17J57-3</strain>
    </source>
</reference>
<dbReference type="EMBL" id="JAAIVB010000078">
    <property type="protein sequence ID" value="NEX63915.1"/>
    <property type="molecule type" value="Genomic_DNA"/>
</dbReference>
<organism evidence="2 3">
    <name type="scientific">Noviherbaspirillum galbum</name>
    <dbReference type="NCBI Taxonomy" id="2709383"/>
    <lineage>
        <taxon>Bacteria</taxon>
        <taxon>Pseudomonadati</taxon>
        <taxon>Pseudomonadota</taxon>
        <taxon>Betaproteobacteria</taxon>
        <taxon>Burkholderiales</taxon>
        <taxon>Oxalobacteraceae</taxon>
        <taxon>Noviherbaspirillum</taxon>
    </lineage>
</organism>
<dbReference type="RefSeq" id="WP_163967853.1">
    <property type="nucleotide sequence ID" value="NZ_JAAIVB010000078.1"/>
</dbReference>
<accession>A0A6B3SWR5</accession>